<evidence type="ECO:0000313" key="2">
    <source>
        <dbReference type="Proteomes" id="UP001229836"/>
    </source>
</evidence>
<proteinExistence type="predicted"/>
<evidence type="ECO:0000313" key="1">
    <source>
        <dbReference type="EMBL" id="WHP07281.1"/>
    </source>
</evidence>
<dbReference type="EMBL" id="CP125669">
    <property type="protein sequence ID" value="WHP07281.1"/>
    <property type="molecule type" value="Genomic_DNA"/>
</dbReference>
<dbReference type="RefSeq" id="WP_283268938.1">
    <property type="nucleotide sequence ID" value="NZ_CP125669.1"/>
</dbReference>
<dbReference type="Proteomes" id="UP001229836">
    <property type="component" value="Chromosome"/>
</dbReference>
<accession>A0ABY8S7F8</accession>
<sequence>MGTYSRYRLGIVRDEYLSVREKQKIIQQLFDDCDIDPHKEMARAISLDGQTEQEAKWYNADEHLIAFSQKYPDLRFILGISDWDDEYGQDEYFTLFHQGQAIRDQRRFMGEPLTFGDLELNEWSVFRSQEAILFQDQTDFLEKIIQQQHDNQTTIIIPFKKCEDMDEIEIVLNDYSIFSDTKAIFKEVETLFPDLKGIRTALKVNFPSEQYPLFLEAAERYIFEMR</sequence>
<keyword evidence="2" id="KW-1185">Reference proteome</keyword>
<gene>
    <name evidence="1" type="ORF">QLH32_07480</name>
</gene>
<reference evidence="1 2" key="1">
    <citation type="submission" date="2023-05" db="EMBL/GenBank/DDBJ databases">
        <title>The complete genome of Acinetobacter sp. nov KCTC 92772.</title>
        <authorList>
            <person name="Zhou G."/>
        </authorList>
    </citation>
    <scope>NUCLEOTIDE SEQUENCE [LARGE SCALE GENOMIC DNA]</scope>
    <source>
        <strain evidence="1 2">KCTC 92772</strain>
    </source>
</reference>
<protein>
    <submittedName>
        <fullName evidence="1">Uncharacterized protein</fullName>
    </submittedName>
</protein>
<organism evidence="1 2">
    <name type="scientific">Acinetobacter corruptisaponis</name>
    <dbReference type="NCBI Taxonomy" id="3045147"/>
    <lineage>
        <taxon>Bacteria</taxon>
        <taxon>Pseudomonadati</taxon>
        <taxon>Pseudomonadota</taxon>
        <taxon>Gammaproteobacteria</taxon>
        <taxon>Moraxellales</taxon>
        <taxon>Moraxellaceae</taxon>
        <taxon>Acinetobacter</taxon>
    </lineage>
</organism>
<name>A0ABY8S7F8_9GAMM</name>